<dbReference type="GO" id="GO:0000978">
    <property type="term" value="F:RNA polymerase II cis-regulatory region sequence-specific DNA binding"/>
    <property type="evidence" value="ECO:0007669"/>
    <property type="project" value="TreeGrafter"/>
</dbReference>
<dbReference type="Pfam" id="PF00010">
    <property type="entry name" value="HLH"/>
    <property type="match status" value="1"/>
</dbReference>
<evidence type="ECO:0000256" key="8">
    <source>
        <dbReference type="ARBA" id="ARBA00023242"/>
    </source>
</evidence>
<keyword evidence="9" id="KW-0175">Coiled coil</keyword>
<evidence type="ECO:0000256" key="5">
    <source>
        <dbReference type="ARBA" id="ARBA00023125"/>
    </source>
</evidence>
<dbReference type="FunFam" id="4.10.280.10:FF:000003">
    <property type="entry name" value="microphthalmia-associated transcription factor isoform X1"/>
    <property type="match status" value="1"/>
</dbReference>
<dbReference type="Pfam" id="PF15951">
    <property type="entry name" value="MITF_TFEB_C_3_N"/>
    <property type="match status" value="1"/>
</dbReference>
<dbReference type="PANTHER" id="PTHR45776:SF2">
    <property type="entry name" value="MIP04163P"/>
    <property type="match status" value="1"/>
</dbReference>
<keyword evidence="12" id="KW-1185">Reference proteome</keyword>
<dbReference type="PANTHER" id="PTHR45776">
    <property type="entry name" value="MIP04163P"/>
    <property type="match status" value="1"/>
</dbReference>
<dbReference type="GO" id="GO:0046983">
    <property type="term" value="F:protein dimerization activity"/>
    <property type="evidence" value="ECO:0007669"/>
    <property type="project" value="InterPro"/>
</dbReference>
<name>A0AAJ7U2U8_PETMA</name>
<feature type="region of interest" description="Disordered" evidence="10">
    <location>
        <begin position="118"/>
        <end position="159"/>
    </location>
</feature>
<keyword evidence="6" id="KW-0010">Activator</keyword>
<keyword evidence="7" id="KW-0804">Transcription</keyword>
<accession>A0AAJ7U2U8</accession>
<dbReference type="GeneID" id="116952401"/>
<feature type="compositionally biased region" description="Gly residues" evidence="10">
    <location>
        <begin position="448"/>
        <end position="459"/>
    </location>
</feature>
<feature type="domain" description="BHLH" evidence="11">
    <location>
        <begin position="281"/>
        <end position="334"/>
    </location>
</feature>
<evidence type="ECO:0000259" key="11">
    <source>
        <dbReference type="PROSITE" id="PS50888"/>
    </source>
</evidence>
<evidence type="ECO:0000256" key="6">
    <source>
        <dbReference type="ARBA" id="ARBA00023159"/>
    </source>
</evidence>
<dbReference type="RefSeq" id="XP_032827641.1">
    <property type="nucleotide sequence ID" value="XM_032971750.1"/>
</dbReference>
<evidence type="ECO:0000256" key="9">
    <source>
        <dbReference type="SAM" id="Coils"/>
    </source>
</evidence>
<dbReference type="GO" id="GO:0005737">
    <property type="term" value="C:cytoplasm"/>
    <property type="evidence" value="ECO:0007669"/>
    <property type="project" value="UniProtKB-SubCell"/>
</dbReference>
<dbReference type="InterPro" id="IPR021802">
    <property type="entry name" value="MiT/TFE_C"/>
</dbReference>
<feature type="coiled-coil region" evidence="9">
    <location>
        <begin position="334"/>
        <end position="368"/>
    </location>
</feature>
<protein>
    <submittedName>
        <fullName evidence="13 14">Microphthalmia-associated transcription factor-like isoform X1</fullName>
    </submittedName>
</protein>
<feature type="compositionally biased region" description="Low complexity" evidence="10">
    <location>
        <begin position="122"/>
        <end position="159"/>
    </location>
</feature>
<feature type="compositionally biased region" description="Low complexity" evidence="10">
    <location>
        <begin position="484"/>
        <end position="495"/>
    </location>
</feature>
<evidence type="ECO:0000256" key="10">
    <source>
        <dbReference type="SAM" id="MobiDB-lite"/>
    </source>
</evidence>
<evidence type="ECO:0000313" key="13">
    <source>
        <dbReference type="RefSeq" id="XP_032827640.1"/>
    </source>
</evidence>
<evidence type="ECO:0000256" key="4">
    <source>
        <dbReference type="ARBA" id="ARBA00023015"/>
    </source>
</evidence>
<dbReference type="Pfam" id="PF11851">
    <property type="entry name" value="DUF3371"/>
    <property type="match status" value="1"/>
</dbReference>
<dbReference type="Proteomes" id="UP001318040">
    <property type="component" value="Chromosome 46"/>
</dbReference>
<dbReference type="GO" id="GO:0000981">
    <property type="term" value="F:DNA-binding transcription factor activity, RNA polymerase II-specific"/>
    <property type="evidence" value="ECO:0007669"/>
    <property type="project" value="TreeGrafter"/>
</dbReference>
<dbReference type="RefSeq" id="XP_032827640.1">
    <property type="nucleotide sequence ID" value="XM_032971749.1"/>
</dbReference>
<dbReference type="InterPro" id="IPR036638">
    <property type="entry name" value="HLH_DNA-bd_sf"/>
</dbReference>
<dbReference type="PROSITE" id="PS50888">
    <property type="entry name" value="BHLH"/>
    <property type="match status" value="1"/>
</dbReference>
<sequence>MGSRILLRQQLMKDQLCEEERRTQQQQQQQQQQNATFLPGQQRPSAQTPAINVQVPAGLPKAQVPVQVLKVQTNLENPTKYHIQQSQHQQVKQYLTTTLGTKVAHQVLAISRPSAGSAPNMTGAAAGTAGAHVSPGQQQQQQFATTAPTAGAMSAAAQTQSVSPHGSAVLLPGSGSGLNSPMALLNINNNESSEREMEDVIDDIISLESSFNDEMFSLVDASGLPLSNTLPVQSNGLEVYGSTGVVIPGITLTSTSCPANLAPVKLEVVEDEHRVLVKERQKKDNHNLIERRRRFNINDRIKELGLMIPKSNDPDMRWNKGTILKASVDYIRKLQKEQQRLREADSRQKKLEQTNRGLLLRIQELELQASTHGLPLSSPSGLNTAELMAQVGITGDVSAGSAAFDLGRHNQPPSRASSDAGGLDLDSVCGFSSGGAFSPALSFGGDGGDGGMGGGGGGDVLMDELMSPLGPRDPLLCALSPGATSKTSSRRSSFSMDDGDM</sequence>
<organism evidence="12 13">
    <name type="scientific">Petromyzon marinus</name>
    <name type="common">Sea lamprey</name>
    <dbReference type="NCBI Taxonomy" id="7757"/>
    <lineage>
        <taxon>Eukaryota</taxon>
        <taxon>Metazoa</taxon>
        <taxon>Chordata</taxon>
        <taxon>Craniata</taxon>
        <taxon>Vertebrata</taxon>
        <taxon>Cyclostomata</taxon>
        <taxon>Hyperoartia</taxon>
        <taxon>Petromyzontiformes</taxon>
        <taxon>Petromyzontidae</taxon>
        <taxon>Petromyzon</taxon>
    </lineage>
</organism>
<proteinExistence type="inferred from homology"/>
<dbReference type="SMART" id="SM00353">
    <property type="entry name" value="HLH"/>
    <property type="match status" value="1"/>
</dbReference>
<comment type="similarity">
    <text evidence="3">Belongs to the MiT/TFE family.</text>
</comment>
<dbReference type="AlphaFoldDB" id="A0AAJ7U2U8"/>
<reference evidence="13 14" key="1">
    <citation type="submission" date="2025-04" db="UniProtKB">
        <authorList>
            <consortium name="RefSeq"/>
        </authorList>
    </citation>
    <scope>IDENTIFICATION</scope>
    <source>
        <tissue evidence="13 14">Sperm</tissue>
    </source>
</reference>
<evidence type="ECO:0000256" key="1">
    <source>
        <dbReference type="ARBA" id="ARBA00004123"/>
    </source>
</evidence>
<evidence type="ECO:0000256" key="3">
    <source>
        <dbReference type="ARBA" id="ARBA00008289"/>
    </source>
</evidence>
<gene>
    <name evidence="13 14" type="primary">LOC116952401</name>
</gene>
<keyword evidence="5" id="KW-0238">DNA-binding</keyword>
<dbReference type="CDD" id="cd18926">
    <property type="entry name" value="bHLHzip_MITF"/>
    <property type="match status" value="1"/>
</dbReference>
<dbReference type="InterPro" id="IPR031867">
    <property type="entry name" value="MiT/TFE_N"/>
</dbReference>
<keyword evidence="4" id="KW-0805">Transcription regulation</keyword>
<keyword evidence="8" id="KW-0539">Nucleus</keyword>
<dbReference type="GO" id="GO:0005634">
    <property type="term" value="C:nucleus"/>
    <property type="evidence" value="ECO:0007669"/>
    <property type="project" value="UniProtKB-SubCell"/>
</dbReference>
<feature type="region of interest" description="Disordered" evidence="10">
    <location>
        <begin position="448"/>
        <end position="501"/>
    </location>
</feature>
<evidence type="ECO:0000256" key="2">
    <source>
        <dbReference type="ARBA" id="ARBA00004496"/>
    </source>
</evidence>
<evidence type="ECO:0000313" key="14">
    <source>
        <dbReference type="RefSeq" id="XP_032827641.1"/>
    </source>
</evidence>
<dbReference type="InterPro" id="IPR011598">
    <property type="entry name" value="bHLH_dom"/>
</dbReference>
<comment type="subcellular location">
    <subcellularLocation>
        <location evidence="2">Cytoplasm</location>
    </subcellularLocation>
    <subcellularLocation>
        <location evidence="1">Nucleus</location>
    </subcellularLocation>
</comment>
<evidence type="ECO:0000313" key="12">
    <source>
        <dbReference type="Proteomes" id="UP001318040"/>
    </source>
</evidence>
<dbReference type="SUPFAM" id="SSF47459">
    <property type="entry name" value="HLH, helix-loop-helix DNA-binding domain"/>
    <property type="match status" value="1"/>
</dbReference>
<evidence type="ECO:0000256" key="7">
    <source>
        <dbReference type="ARBA" id="ARBA00023163"/>
    </source>
</evidence>
<feature type="region of interest" description="Disordered" evidence="10">
    <location>
        <begin position="20"/>
        <end position="45"/>
    </location>
</feature>
<dbReference type="Gene3D" id="4.10.280.10">
    <property type="entry name" value="Helix-loop-helix DNA-binding domain"/>
    <property type="match status" value="1"/>
</dbReference>
<dbReference type="KEGG" id="pmrn:116952401"/>
<feature type="compositionally biased region" description="Low complexity" evidence="10">
    <location>
        <begin position="24"/>
        <end position="33"/>
    </location>
</feature>